<accession>A0A8H2M9V8</accession>
<dbReference type="Proteomes" id="UP000377798">
    <property type="component" value="Unassembled WGS sequence"/>
</dbReference>
<dbReference type="RefSeq" id="WP_131749616.1">
    <property type="nucleotide sequence ID" value="NZ_CAACYI010000001.1"/>
</dbReference>
<dbReference type="EMBL" id="CAACYI010000001">
    <property type="protein sequence ID" value="VFB16935.1"/>
    <property type="molecule type" value="Genomic_DNA"/>
</dbReference>
<reference evidence="1 2" key="1">
    <citation type="submission" date="2019-02" db="EMBL/GenBank/DDBJ databases">
        <authorList>
            <consortium name="Pathogen Informatics"/>
        </authorList>
    </citation>
    <scope>NUCLEOTIDE SEQUENCE [LARGE SCALE GENOMIC DNA]</scope>
    <source>
        <strain evidence="1 2">3012STDY7089603</strain>
    </source>
</reference>
<protein>
    <submittedName>
        <fullName evidence="1">Uncharacterized protein</fullName>
    </submittedName>
</protein>
<proteinExistence type="predicted"/>
<evidence type="ECO:0000313" key="1">
    <source>
        <dbReference type="EMBL" id="VFB16935.1"/>
    </source>
</evidence>
<name>A0A8H2M9V8_9FIRM</name>
<comment type="caution">
    <text evidence="1">The sequence shown here is derived from an EMBL/GenBank/DDBJ whole genome shotgun (WGS) entry which is preliminary data.</text>
</comment>
<keyword evidence="2" id="KW-1185">Reference proteome</keyword>
<dbReference type="AlphaFoldDB" id="A0A8H2M9V8"/>
<sequence>MDRIDIGNILNLTDMESLEERMETYKDYKDMLDNGEVIRRDLYMVLMLVDDKDLSHGYLDEFMALDRVGWVEL</sequence>
<evidence type="ECO:0000313" key="2">
    <source>
        <dbReference type="Proteomes" id="UP000377798"/>
    </source>
</evidence>
<organism evidence="1 2">
    <name type="scientific">Urinicoccus massiliensis</name>
    <dbReference type="NCBI Taxonomy" id="1723382"/>
    <lineage>
        <taxon>Bacteria</taxon>
        <taxon>Bacillati</taxon>
        <taxon>Bacillota</taxon>
        <taxon>Tissierellia</taxon>
        <taxon>Tissierellales</taxon>
        <taxon>Peptoniphilaceae</taxon>
        <taxon>Urinicoccus</taxon>
    </lineage>
</organism>
<gene>
    <name evidence="1" type="ORF">NCTC13150_01508</name>
</gene>